<reference evidence="2" key="1">
    <citation type="submission" date="2017-02" db="UniProtKB">
        <authorList>
            <consortium name="WormBaseParasite"/>
        </authorList>
    </citation>
    <scope>IDENTIFICATION</scope>
</reference>
<sequence>LKEWLIEKQLLNYKLNRESEERQHLEFLCVELQKTNLTPERLELIKCDLQRELQGQHDLKLRKVLKESELARNEHNRTMEDLEKLKIAYNQLQISFQNLHDKDTLIQESDRQFIAESHQEVVNRLSAILGSDTETLLNLFRENSQIRAQCNIILDETQKSNRLYDTQLSELKNDLIQTIDALTKAQSDRAILEEKCKVLQEEAEMLANNLCCTQTELKIVSQKVVDVEREKLSIQNRLIEECKITTNQYFKVVASLHCQMHTYSYLRNAYMHNCSNPYFILDLTNKMKLATTRYEESEAHYQQCEQEFAIREWDLQKRIKDTTEASKCRSVHILTQLERAQLNLKELSAQCKKLTMTLSEVTKQESFLIIIHIIELN</sequence>
<feature type="coiled-coil region" evidence="1">
    <location>
        <begin position="65"/>
        <end position="102"/>
    </location>
</feature>
<accession>A0A0R3TNK9</accession>
<dbReference type="AlphaFoldDB" id="A0A0R3TNK9"/>
<feature type="coiled-coil region" evidence="1">
    <location>
        <begin position="337"/>
        <end position="364"/>
    </location>
</feature>
<dbReference type="WBParaSite" id="HNAJ_0000898001-mRNA-1">
    <property type="protein sequence ID" value="HNAJ_0000898001-mRNA-1"/>
    <property type="gene ID" value="HNAJ_0000898001"/>
</dbReference>
<organism evidence="2">
    <name type="scientific">Rodentolepis nana</name>
    <name type="common">Dwarf tapeworm</name>
    <name type="synonym">Hymenolepis nana</name>
    <dbReference type="NCBI Taxonomy" id="102285"/>
    <lineage>
        <taxon>Eukaryota</taxon>
        <taxon>Metazoa</taxon>
        <taxon>Spiralia</taxon>
        <taxon>Lophotrochozoa</taxon>
        <taxon>Platyhelminthes</taxon>
        <taxon>Cestoda</taxon>
        <taxon>Eucestoda</taxon>
        <taxon>Cyclophyllidea</taxon>
        <taxon>Hymenolepididae</taxon>
        <taxon>Rodentolepis</taxon>
    </lineage>
</organism>
<proteinExistence type="predicted"/>
<name>A0A0R3TNK9_RODNA</name>
<evidence type="ECO:0000313" key="2">
    <source>
        <dbReference type="WBParaSite" id="HNAJ_0000898001-mRNA-1"/>
    </source>
</evidence>
<feature type="coiled-coil region" evidence="1">
    <location>
        <begin position="154"/>
        <end position="209"/>
    </location>
</feature>
<evidence type="ECO:0000256" key="1">
    <source>
        <dbReference type="SAM" id="Coils"/>
    </source>
</evidence>
<keyword evidence="1" id="KW-0175">Coiled coil</keyword>
<protein>
    <submittedName>
        <fullName evidence="2">Coiled-coil domain-containing protein 171</fullName>
    </submittedName>
</protein>